<feature type="region of interest" description="Disordered" evidence="1">
    <location>
        <begin position="45"/>
        <end position="77"/>
    </location>
</feature>
<protein>
    <submittedName>
        <fullName evidence="2">Uncharacterized protein</fullName>
    </submittedName>
</protein>
<dbReference type="Proteomes" id="UP000799764">
    <property type="component" value="Unassembled WGS sequence"/>
</dbReference>
<name>A0A9P4PTP9_9PLEO</name>
<evidence type="ECO:0000313" key="2">
    <source>
        <dbReference type="EMBL" id="KAF2451179.1"/>
    </source>
</evidence>
<accession>A0A9P4PTP9</accession>
<dbReference type="AlphaFoldDB" id="A0A9P4PTP9"/>
<keyword evidence="3" id="KW-1185">Reference proteome</keyword>
<dbReference type="EMBL" id="MU001492">
    <property type="protein sequence ID" value="KAF2451179.1"/>
    <property type="molecule type" value="Genomic_DNA"/>
</dbReference>
<evidence type="ECO:0000313" key="3">
    <source>
        <dbReference type="Proteomes" id="UP000799764"/>
    </source>
</evidence>
<organism evidence="2 3">
    <name type="scientific">Karstenula rhodostoma CBS 690.94</name>
    <dbReference type="NCBI Taxonomy" id="1392251"/>
    <lineage>
        <taxon>Eukaryota</taxon>
        <taxon>Fungi</taxon>
        <taxon>Dikarya</taxon>
        <taxon>Ascomycota</taxon>
        <taxon>Pezizomycotina</taxon>
        <taxon>Dothideomycetes</taxon>
        <taxon>Pleosporomycetidae</taxon>
        <taxon>Pleosporales</taxon>
        <taxon>Massarineae</taxon>
        <taxon>Didymosphaeriaceae</taxon>
        <taxon>Karstenula</taxon>
    </lineage>
</organism>
<sequence length="154" mass="17887">MLISAGSDLLDSVREYAQDVVHKVQGFSLVRYTKEERRKQCIRHRHKLRQRARDWEEHQRQDRDRRARKGLPQPDPTDMSAFIGLMQTYAALEITMIEEDAGLIKNVHHDSFEDDPLMQALFAELGQDDEVHLNSTNQLLSSTGSLRNHIHEIS</sequence>
<proteinExistence type="predicted"/>
<evidence type="ECO:0000256" key="1">
    <source>
        <dbReference type="SAM" id="MobiDB-lite"/>
    </source>
</evidence>
<gene>
    <name evidence="2" type="ORF">P171DRAFT_437958</name>
</gene>
<feature type="compositionally biased region" description="Basic and acidic residues" evidence="1">
    <location>
        <begin position="51"/>
        <end position="65"/>
    </location>
</feature>
<comment type="caution">
    <text evidence="2">The sequence shown here is derived from an EMBL/GenBank/DDBJ whole genome shotgun (WGS) entry which is preliminary data.</text>
</comment>
<reference evidence="2" key="1">
    <citation type="journal article" date="2020" name="Stud. Mycol.">
        <title>101 Dothideomycetes genomes: a test case for predicting lifestyles and emergence of pathogens.</title>
        <authorList>
            <person name="Haridas S."/>
            <person name="Albert R."/>
            <person name="Binder M."/>
            <person name="Bloem J."/>
            <person name="Labutti K."/>
            <person name="Salamov A."/>
            <person name="Andreopoulos B."/>
            <person name="Baker S."/>
            <person name="Barry K."/>
            <person name="Bills G."/>
            <person name="Bluhm B."/>
            <person name="Cannon C."/>
            <person name="Castanera R."/>
            <person name="Culley D."/>
            <person name="Daum C."/>
            <person name="Ezra D."/>
            <person name="Gonzalez J."/>
            <person name="Henrissat B."/>
            <person name="Kuo A."/>
            <person name="Liang C."/>
            <person name="Lipzen A."/>
            <person name="Lutzoni F."/>
            <person name="Magnuson J."/>
            <person name="Mondo S."/>
            <person name="Nolan M."/>
            <person name="Ohm R."/>
            <person name="Pangilinan J."/>
            <person name="Park H.-J."/>
            <person name="Ramirez L."/>
            <person name="Alfaro M."/>
            <person name="Sun H."/>
            <person name="Tritt A."/>
            <person name="Yoshinaga Y."/>
            <person name="Zwiers L.-H."/>
            <person name="Turgeon B."/>
            <person name="Goodwin S."/>
            <person name="Spatafora J."/>
            <person name="Crous P."/>
            <person name="Grigoriev I."/>
        </authorList>
    </citation>
    <scope>NUCLEOTIDE SEQUENCE</scope>
    <source>
        <strain evidence="2">CBS 690.94</strain>
    </source>
</reference>